<evidence type="ECO:0000256" key="1">
    <source>
        <dbReference type="ARBA" id="ARBA00022729"/>
    </source>
</evidence>
<dbReference type="SUPFAM" id="SSF141488">
    <property type="entry name" value="YdhA-like"/>
    <property type="match status" value="1"/>
</dbReference>
<name>A0A0U3AE00_9ALTE</name>
<feature type="domain" description="C-type lysozyme inhibitor" evidence="5">
    <location>
        <begin position="70"/>
        <end position="133"/>
    </location>
</feature>
<keyword evidence="1" id="KW-0732">Signal</keyword>
<evidence type="ECO:0000256" key="3">
    <source>
        <dbReference type="ARBA" id="ARBA00023139"/>
    </source>
</evidence>
<organism evidence="6 7">
    <name type="scientific">Lacimicrobium alkaliphilum</name>
    <dbReference type="NCBI Taxonomy" id="1526571"/>
    <lineage>
        <taxon>Bacteria</taxon>
        <taxon>Pseudomonadati</taxon>
        <taxon>Pseudomonadota</taxon>
        <taxon>Gammaproteobacteria</taxon>
        <taxon>Alteromonadales</taxon>
        <taxon>Alteromonadaceae</taxon>
        <taxon>Lacimicrobium</taxon>
    </lineage>
</organism>
<dbReference type="Gene3D" id="2.40.128.200">
    <property type="match status" value="1"/>
</dbReference>
<accession>A0A0U3AE00</accession>
<dbReference type="RefSeq" id="WP_062474989.1">
    <property type="nucleotide sequence ID" value="NZ_CP013650.1"/>
</dbReference>
<keyword evidence="3" id="KW-0564">Palmitate</keyword>
<dbReference type="OrthoDB" id="26727at2"/>
<evidence type="ECO:0000256" key="4">
    <source>
        <dbReference type="ARBA" id="ARBA00023288"/>
    </source>
</evidence>
<protein>
    <recommendedName>
        <fullName evidence="5">C-type lysozyme inhibitor domain-containing protein</fullName>
    </recommendedName>
</protein>
<keyword evidence="7" id="KW-1185">Reference proteome</keyword>
<dbReference type="Proteomes" id="UP000068447">
    <property type="component" value="Chromosome"/>
</dbReference>
<proteinExistence type="predicted"/>
<evidence type="ECO:0000313" key="6">
    <source>
        <dbReference type="EMBL" id="ALS96929.1"/>
    </source>
</evidence>
<dbReference type="AlphaFoldDB" id="A0A0U3AE00"/>
<dbReference type="STRING" id="1526571.AT746_00640"/>
<gene>
    <name evidence="6" type="ORF">AT746_00640</name>
</gene>
<keyword evidence="4" id="KW-0449">Lipoprotein</keyword>
<evidence type="ECO:0000256" key="2">
    <source>
        <dbReference type="ARBA" id="ARBA00023136"/>
    </source>
</evidence>
<evidence type="ECO:0000259" key="5">
    <source>
        <dbReference type="Pfam" id="PF09864"/>
    </source>
</evidence>
<dbReference type="InterPro" id="IPR018660">
    <property type="entry name" value="MliC"/>
</dbReference>
<dbReference type="EMBL" id="CP013650">
    <property type="protein sequence ID" value="ALS96929.1"/>
    <property type="molecule type" value="Genomic_DNA"/>
</dbReference>
<sequence>MGLQGRVDPSSLSLTRAKACSIETAKTALGQLIRRAGIFCIALSLAGCELISALQVKQDKPVEFSRQQHYQCASGENIMISYSQAGDSAMLLYSGQTQVLPKVESETGMRFQGGQWAWQLNGDKGELFYDRQQQPKERCTRVDENKGNSRTLVTGNINLPASLASIDRAVLDLRLYKYEPFAADQRAEMVDWVQSPAFVHQQGSSTERPFQIGTQEPYDPQMGYYLTLYLLEDGHRTHIGQCRHNKKGLCKVLTREQPDEVEVVFKKLGL</sequence>
<dbReference type="Pfam" id="PF09864">
    <property type="entry name" value="MliC"/>
    <property type="match status" value="1"/>
</dbReference>
<evidence type="ECO:0000313" key="7">
    <source>
        <dbReference type="Proteomes" id="UP000068447"/>
    </source>
</evidence>
<dbReference type="KEGG" id="lal:AT746_00640"/>
<keyword evidence="2" id="KW-0472">Membrane</keyword>
<reference evidence="6 7" key="1">
    <citation type="submission" date="2015-12" db="EMBL/GenBank/DDBJ databases">
        <title>Complete genome of Lacimicrobium alkaliphilum KCTC 32984.</title>
        <authorList>
            <person name="Kim S.-G."/>
            <person name="Lee Y.-J."/>
        </authorList>
    </citation>
    <scope>NUCLEOTIDE SEQUENCE [LARGE SCALE GENOMIC DNA]</scope>
    <source>
        <strain evidence="6 7">YelD216</strain>
    </source>
</reference>
<dbReference type="InterPro" id="IPR036328">
    <property type="entry name" value="MliC_sf"/>
</dbReference>